<sequence length="226" mass="24916">MAGEIIIGQLCTEHRYTKTFKGSQERGTWPTTCAVTSSKWLEKSLSDTCALSTSTRKFQKATGNEETGQPLCSQIRQVAWEIIVEHLCTKYMYTQITKGTGNRETDQPHMQSNRAVGCGNHYQTTNCFLCTCTPKHLKASRNGKTGRAPVKSNRAGGCENHCRTCALSTNTQISKGNLERGNWPTTNAVKTSKWLGKSLSNTCVLSTSTRTFQKAIGNRKTGLPPM</sequence>
<protein>
    <submittedName>
        <fullName evidence="1">Uncharacterized protein</fullName>
    </submittedName>
</protein>
<keyword evidence="2" id="KW-1185">Reference proteome</keyword>
<accession>A0AAD4WIA6</accession>
<evidence type="ECO:0000313" key="2">
    <source>
        <dbReference type="Proteomes" id="UP001054821"/>
    </source>
</evidence>
<dbReference type="AlphaFoldDB" id="A0AAD4WIA6"/>
<gene>
    <name evidence="1" type="ORF">L3X38_011920</name>
</gene>
<dbReference type="EMBL" id="JAJFAZ020000002">
    <property type="protein sequence ID" value="KAI5344043.1"/>
    <property type="molecule type" value="Genomic_DNA"/>
</dbReference>
<dbReference type="Proteomes" id="UP001054821">
    <property type="component" value="Chromosome 2"/>
</dbReference>
<proteinExistence type="predicted"/>
<evidence type="ECO:0000313" key="1">
    <source>
        <dbReference type="EMBL" id="KAI5344043.1"/>
    </source>
</evidence>
<organism evidence="1 2">
    <name type="scientific">Prunus dulcis</name>
    <name type="common">Almond</name>
    <name type="synonym">Amygdalus dulcis</name>
    <dbReference type="NCBI Taxonomy" id="3755"/>
    <lineage>
        <taxon>Eukaryota</taxon>
        <taxon>Viridiplantae</taxon>
        <taxon>Streptophyta</taxon>
        <taxon>Embryophyta</taxon>
        <taxon>Tracheophyta</taxon>
        <taxon>Spermatophyta</taxon>
        <taxon>Magnoliopsida</taxon>
        <taxon>eudicotyledons</taxon>
        <taxon>Gunneridae</taxon>
        <taxon>Pentapetalae</taxon>
        <taxon>rosids</taxon>
        <taxon>fabids</taxon>
        <taxon>Rosales</taxon>
        <taxon>Rosaceae</taxon>
        <taxon>Amygdaloideae</taxon>
        <taxon>Amygdaleae</taxon>
        <taxon>Prunus</taxon>
    </lineage>
</organism>
<name>A0AAD4WIA6_PRUDU</name>
<reference evidence="1 2" key="1">
    <citation type="journal article" date="2022" name="G3 (Bethesda)">
        <title>Whole-genome sequence and methylome profiling of the almond [Prunus dulcis (Mill.) D.A. Webb] cultivar 'Nonpareil'.</title>
        <authorList>
            <person name="D'Amico-Willman K.M."/>
            <person name="Ouma W.Z."/>
            <person name="Meulia T."/>
            <person name="Sideli G.M."/>
            <person name="Gradziel T.M."/>
            <person name="Fresnedo-Ramirez J."/>
        </authorList>
    </citation>
    <scope>NUCLEOTIDE SEQUENCE [LARGE SCALE GENOMIC DNA]</scope>
    <source>
        <strain evidence="1">Clone GOH B32 T37-40</strain>
    </source>
</reference>
<comment type="caution">
    <text evidence="1">The sequence shown here is derived from an EMBL/GenBank/DDBJ whole genome shotgun (WGS) entry which is preliminary data.</text>
</comment>